<gene>
    <name evidence="1" type="ORF">C9J47_19505</name>
</gene>
<dbReference type="Proteomes" id="UP000241803">
    <property type="component" value="Unassembled WGS sequence"/>
</dbReference>
<reference evidence="1 2" key="1">
    <citation type="submission" date="2018-03" db="EMBL/GenBank/DDBJ databases">
        <title>Whole genome sequencing of Histamine producing bacteria.</title>
        <authorList>
            <person name="Butler K."/>
        </authorList>
    </citation>
    <scope>NUCLEOTIDE SEQUENCE [LARGE SCALE GENOMIC DNA]</scope>
    <source>
        <strain evidence="1 2">ATCC 19614</strain>
    </source>
</reference>
<evidence type="ECO:0000313" key="1">
    <source>
        <dbReference type="EMBL" id="PSV44869.1"/>
    </source>
</evidence>
<evidence type="ECO:0000313" key="2">
    <source>
        <dbReference type="Proteomes" id="UP000241803"/>
    </source>
</evidence>
<sequence length="96" mass="11189">MFIWSDLTCLLLCQICLKGNAFLAKNTPKKVTTSLRHLADESKPITQRITDFPKEPFNLYGLGESAIKEFNCWYYPNKYPIWNKKSDRALNILRFG</sequence>
<accession>A0A2T3L592</accession>
<comment type="caution">
    <text evidence="1">The sequence shown here is derived from an EMBL/GenBank/DDBJ whole genome shotgun (WGS) entry which is preliminary data.</text>
</comment>
<protein>
    <submittedName>
        <fullName evidence="1">Uncharacterized protein</fullName>
    </submittedName>
</protein>
<dbReference type="AlphaFoldDB" id="A0A2T3L592"/>
<dbReference type="EMBL" id="PYOC01000008">
    <property type="protein sequence ID" value="PSV44869.1"/>
    <property type="molecule type" value="Genomic_DNA"/>
</dbReference>
<proteinExistence type="predicted"/>
<keyword evidence="2" id="KW-1185">Reference proteome</keyword>
<name>A0A2T3L592_9GAMM</name>
<organism evidence="1 2">
    <name type="scientific">Photobacterium indicum</name>
    <dbReference type="NCBI Taxonomy" id="81447"/>
    <lineage>
        <taxon>Bacteria</taxon>
        <taxon>Pseudomonadati</taxon>
        <taxon>Pseudomonadota</taxon>
        <taxon>Gammaproteobacteria</taxon>
        <taxon>Vibrionales</taxon>
        <taxon>Vibrionaceae</taxon>
        <taxon>Photobacterium</taxon>
    </lineage>
</organism>